<organism evidence="2 3">
    <name type="scientific">Opisthorchis viverrini</name>
    <name type="common">Southeast Asian liver fluke</name>
    <dbReference type="NCBI Taxonomy" id="6198"/>
    <lineage>
        <taxon>Eukaryota</taxon>
        <taxon>Metazoa</taxon>
        <taxon>Spiralia</taxon>
        <taxon>Lophotrochozoa</taxon>
        <taxon>Platyhelminthes</taxon>
        <taxon>Trematoda</taxon>
        <taxon>Digenea</taxon>
        <taxon>Opisthorchiida</taxon>
        <taxon>Opisthorchiata</taxon>
        <taxon>Opisthorchiidae</taxon>
        <taxon>Opisthorchis</taxon>
    </lineage>
</organism>
<evidence type="ECO:0000313" key="2">
    <source>
        <dbReference type="EMBL" id="KER23258.1"/>
    </source>
</evidence>
<feature type="signal peptide" evidence="1">
    <location>
        <begin position="1"/>
        <end position="20"/>
    </location>
</feature>
<keyword evidence="1" id="KW-0732">Signal</keyword>
<dbReference type="EMBL" id="KL596858">
    <property type="protein sequence ID" value="KER23258.1"/>
    <property type="molecule type" value="Genomic_DNA"/>
</dbReference>
<proteinExistence type="predicted"/>
<evidence type="ECO:0000313" key="3">
    <source>
        <dbReference type="Proteomes" id="UP000054324"/>
    </source>
</evidence>
<dbReference type="CTD" id="20323009"/>
<dbReference type="OrthoDB" id="10565154at2759"/>
<dbReference type="GeneID" id="20323009"/>
<dbReference type="RefSeq" id="XP_009173006.1">
    <property type="nucleotide sequence ID" value="XM_009174742.1"/>
</dbReference>
<gene>
    <name evidence="2" type="ORF">T265_08830</name>
</gene>
<dbReference type="AlphaFoldDB" id="A0A074Z829"/>
<evidence type="ECO:0000256" key="1">
    <source>
        <dbReference type="SAM" id="SignalP"/>
    </source>
</evidence>
<sequence length="78" mass="8362">MNVCALSLKIFLLCPRRVFAGSTPSIENSTSETSGVSQVSVGAIMDGCSRVRQFVDKHFNTISDASEGEEPKVEWPGG</sequence>
<keyword evidence="3" id="KW-1185">Reference proteome</keyword>
<evidence type="ECO:0008006" key="4">
    <source>
        <dbReference type="Google" id="ProtNLM"/>
    </source>
</evidence>
<dbReference type="KEGG" id="ovi:T265_08830"/>
<accession>A0A074Z829</accession>
<name>A0A074Z829_OPIVI</name>
<feature type="chain" id="PRO_5001703966" description="Secreted protein" evidence="1">
    <location>
        <begin position="21"/>
        <end position="78"/>
    </location>
</feature>
<reference evidence="2 3" key="1">
    <citation type="submission" date="2013-11" db="EMBL/GenBank/DDBJ databases">
        <title>Opisthorchis viverrini - life in the bile duct.</title>
        <authorList>
            <person name="Young N.D."/>
            <person name="Nagarajan N."/>
            <person name="Lin S.J."/>
            <person name="Korhonen P.K."/>
            <person name="Jex A.R."/>
            <person name="Hall R.S."/>
            <person name="Safavi-Hemami H."/>
            <person name="Kaewkong W."/>
            <person name="Bertrand D."/>
            <person name="Gao S."/>
            <person name="Seet Q."/>
            <person name="Wongkham S."/>
            <person name="Teh B.T."/>
            <person name="Wongkham C."/>
            <person name="Intapan P.M."/>
            <person name="Maleewong W."/>
            <person name="Yang X."/>
            <person name="Hu M."/>
            <person name="Wang Z."/>
            <person name="Hofmann A."/>
            <person name="Sternberg P.W."/>
            <person name="Tan P."/>
            <person name="Wang J."/>
            <person name="Gasser R.B."/>
        </authorList>
    </citation>
    <scope>NUCLEOTIDE SEQUENCE [LARGE SCALE GENOMIC DNA]</scope>
</reference>
<dbReference type="Proteomes" id="UP000054324">
    <property type="component" value="Unassembled WGS sequence"/>
</dbReference>
<protein>
    <recommendedName>
        <fullName evidence="4">Secreted protein</fullName>
    </recommendedName>
</protein>